<dbReference type="eggNOG" id="ENOG502Z980">
    <property type="taxonomic scope" value="Bacteria"/>
</dbReference>
<comment type="caution">
    <text evidence="1">The sequence shown here is derived from an EMBL/GenBank/DDBJ whole genome shotgun (WGS) entry which is preliminary data.</text>
</comment>
<evidence type="ECO:0000313" key="2">
    <source>
        <dbReference type="Proteomes" id="UP000005954"/>
    </source>
</evidence>
<dbReference type="AlphaFoldDB" id="A3SMY0"/>
<reference evidence="1 2" key="1">
    <citation type="submission" date="2005-12" db="EMBL/GenBank/DDBJ databases">
        <authorList>
            <person name="Moran M.A."/>
            <person name="Ferriera S."/>
            <person name="Johnson J."/>
            <person name="Kravitz S."/>
            <person name="Halpern A."/>
            <person name="Remington K."/>
            <person name="Beeson K."/>
            <person name="Tran B."/>
            <person name="Rogers Y.-H."/>
            <person name="Friedman R."/>
            <person name="Venter J.C."/>
        </authorList>
    </citation>
    <scope>NUCLEOTIDE SEQUENCE [LARGE SCALE GENOMIC DNA]</scope>
    <source>
        <strain evidence="2">ATCC BAA-591 / DSM 15170 / ISM</strain>
    </source>
</reference>
<keyword evidence="2" id="KW-1185">Reference proteome</keyword>
<dbReference type="STRING" id="89187.ISM_13180"/>
<name>A3SMY0_ROSNI</name>
<dbReference type="EMBL" id="AALY01000002">
    <property type="protein sequence ID" value="EAP75820.1"/>
    <property type="molecule type" value="Genomic_DNA"/>
</dbReference>
<sequence length="636" mass="70671">MTAPPGNSSPFRHGPRGADGRLHIGVVRPVTALRRGPVDVLLGILDVTGLAVHAVLEVDDKFRLPVLFDHLIDPRRAVALRRFGIFRQVDLNRNARILELEVTGLAFLVVGHREADIGQPVKAQLAIGLGIVDHLVLAGLFGGLGIGLAMLERAKERKAERVGPHVETAQGKARQETPFRPHRLDVAHLLEVLPDVALTHFGLIGAELVAGAALGDGGMGGLGGGHARQHRVMVALDARHVDHAHRTAQQRHAGRDHLGHRLIAPLRDRPRAISHPLAAFEKLGHHRVMLEALELHIGEEMRVLVVQVNHETHVNLIVLKVIDERPAAGIAAQGPAHRMGDRAFLVLGRIDLPDLFHAETEFLRLMARGEIVFLDHFLGERAAHAFRQEDIFAMQLHPRLGAVPDRAIGLEAKHPGDDAFDFAIVAIDQLGTGHAREDLNAERLGLFGHPAADIAHRHDVIAVVVHQRRHREIGDADLARFAQHVEIVFLHRHVERRALGFPVGDELVETTGIKHRAREDMRPHFRPFFEHDNIEIGIELLETDRSGEPGRARTNDHDIIFHGFAFYPGHVVDPFPRRGILVIKFRTWLSRPARQRQLKHDVKPYLLRQISTKAPAKARRAAVRHCKCPGLRGNLR</sequence>
<evidence type="ECO:0000313" key="1">
    <source>
        <dbReference type="EMBL" id="EAP75820.1"/>
    </source>
</evidence>
<proteinExistence type="predicted"/>
<gene>
    <name evidence="1" type="ORF">ISM_13180</name>
</gene>
<accession>A3SMY0</accession>
<dbReference type="HOGENOM" id="CLU_470670_0_0_5"/>
<organism evidence="1 2">
    <name type="scientific">Roseovarius nubinhibens (strain ATCC BAA-591 / DSM 15170 / ISM)</name>
    <dbReference type="NCBI Taxonomy" id="89187"/>
    <lineage>
        <taxon>Bacteria</taxon>
        <taxon>Pseudomonadati</taxon>
        <taxon>Pseudomonadota</taxon>
        <taxon>Alphaproteobacteria</taxon>
        <taxon>Rhodobacterales</taxon>
        <taxon>Roseobacteraceae</taxon>
        <taxon>Roseovarius</taxon>
    </lineage>
</organism>
<dbReference type="Proteomes" id="UP000005954">
    <property type="component" value="Unassembled WGS sequence"/>
</dbReference>
<protein>
    <submittedName>
        <fullName evidence="1">Uncharacterized protein</fullName>
    </submittedName>
</protein>